<dbReference type="EMBL" id="WTXG01000022">
    <property type="protein sequence ID" value="KAI0299665.1"/>
    <property type="molecule type" value="Genomic_DNA"/>
</dbReference>
<accession>A0AAD4M351</accession>
<proteinExistence type="predicted"/>
<reference evidence="1" key="1">
    <citation type="journal article" date="2022" name="New Phytol.">
        <title>Evolutionary transition to the ectomycorrhizal habit in the genomes of a hyperdiverse lineage of mushroom-forming fungi.</title>
        <authorList>
            <person name="Looney B."/>
            <person name="Miyauchi S."/>
            <person name="Morin E."/>
            <person name="Drula E."/>
            <person name="Courty P.E."/>
            <person name="Kohler A."/>
            <person name="Kuo A."/>
            <person name="LaButti K."/>
            <person name="Pangilinan J."/>
            <person name="Lipzen A."/>
            <person name="Riley R."/>
            <person name="Andreopoulos W."/>
            <person name="He G."/>
            <person name="Johnson J."/>
            <person name="Nolan M."/>
            <person name="Tritt A."/>
            <person name="Barry K.W."/>
            <person name="Grigoriev I.V."/>
            <person name="Nagy L.G."/>
            <person name="Hibbett D."/>
            <person name="Henrissat B."/>
            <person name="Matheny P.B."/>
            <person name="Labbe J."/>
            <person name="Martin F.M."/>
        </authorList>
    </citation>
    <scope>NUCLEOTIDE SEQUENCE</scope>
    <source>
        <strain evidence="1">BPL690</strain>
    </source>
</reference>
<evidence type="ECO:0000313" key="2">
    <source>
        <dbReference type="Proteomes" id="UP001203297"/>
    </source>
</evidence>
<dbReference type="Proteomes" id="UP001203297">
    <property type="component" value="Unassembled WGS sequence"/>
</dbReference>
<protein>
    <submittedName>
        <fullName evidence="1">Uncharacterized protein</fullName>
    </submittedName>
</protein>
<keyword evidence="2" id="KW-1185">Reference proteome</keyword>
<name>A0AAD4M351_9AGAM</name>
<comment type="caution">
    <text evidence="1">The sequence shown here is derived from an EMBL/GenBank/DDBJ whole genome shotgun (WGS) entry which is preliminary data.</text>
</comment>
<dbReference type="AlphaFoldDB" id="A0AAD4M351"/>
<gene>
    <name evidence="1" type="ORF">B0F90DRAFT_601243</name>
</gene>
<evidence type="ECO:0000313" key="1">
    <source>
        <dbReference type="EMBL" id="KAI0299665.1"/>
    </source>
</evidence>
<organism evidence="1 2">
    <name type="scientific">Multifurca ochricompacta</name>
    <dbReference type="NCBI Taxonomy" id="376703"/>
    <lineage>
        <taxon>Eukaryota</taxon>
        <taxon>Fungi</taxon>
        <taxon>Dikarya</taxon>
        <taxon>Basidiomycota</taxon>
        <taxon>Agaricomycotina</taxon>
        <taxon>Agaricomycetes</taxon>
        <taxon>Russulales</taxon>
        <taxon>Russulaceae</taxon>
        <taxon>Multifurca</taxon>
    </lineage>
</organism>
<sequence length="240" mass="27102">MLSTLSSVLPSKQGPVYGCLIPPRQLPDETWALANSNAKNPLPCYSFLRACKLTNAFIVQTSYPDKRMYKTWSKEYTADVYAMDCFPLIELVALGMIHGFNVQLIKDHCDKWGLSARIMMTLLKEPGLIPEHTRRVKEAARHFIHHFGKHTYDVNPSTVSHTLFTIRPEGLSSEYRPIAIMRIENKLPESFCYRGDCRTGPAAAEQFLLRGQPSVMVQGLGGLHVRYGSPFVALRQFGIE</sequence>